<evidence type="ECO:0000259" key="7">
    <source>
        <dbReference type="Pfam" id="PF01425"/>
    </source>
</evidence>
<evidence type="ECO:0000256" key="4">
    <source>
        <dbReference type="ARBA" id="ARBA00022801"/>
    </source>
</evidence>
<evidence type="ECO:0000256" key="2">
    <source>
        <dbReference type="ARBA" id="ARBA00009199"/>
    </source>
</evidence>
<feature type="domain" description="Amidase" evidence="7">
    <location>
        <begin position="14"/>
        <end position="535"/>
    </location>
</feature>
<dbReference type="EC" id="3.5.1.4" evidence="3"/>
<feature type="binding site" evidence="6">
    <location>
        <position position="146"/>
    </location>
    <ligand>
        <name>substrate</name>
    </ligand>
</feature>
<accession>A0A316Z1C6</accession>
<evidence type="ECO:0000256" key="5">
    <source>
        <dbReference type="PIRSR" id="PIRSR001221-1"/>
    </source>
</evidence>
<protein>
    <recommendedName>
        <fullName evidence="3">amidase</fullName>
        <ecNumber evidence="3">3.5.1.4</ecNumber>
    </recommendedName>
</protein>
<gene>
    <name evidence="8" type="ORF">FA09DRAFT_313141</name>
</gene>
<evidence type="ECO:0000313" key="9">
    <source>
        <dbReference type="Proteomes" id="UP000245946"/>
    </source>
</evidence>
<dbReference type="InterPro" id="IPR020556">
    <property type="entry name" value="Amidase_CS"/>
</dbReference>
<organism evidence="8 9">
    <name type="scientific">Tilletiopsis washingtonensis</name>
    <dbReference type="NCBI Taxonomy" id="58919"/>
    <lineage>
        <taxon>Eukaryota</taxon>
        <taxon>Fungi</taxon>
        <taxon>Dikarya</taxon>
        <taxon>Basidiomycota</taxon>
        <taxon>Ustilaginomycotina</taxon>
        <taxon>Exobasidiomycetes</taxon>
        <taxon>Entylomatales</taxon>
        <taxon>Entylomatales incertae sedis</taxon>
        <taxon>Tilletiopsis</taxon>
    </lineage>
</organism>
<evidence type="ECO:0000313" key="8">
    <source>
        <dbReference type="EMBL" id="PWN94758.1"/>
    </source>
</evidence>
<feature type="active site" description="Charge relay system" evidence="5">
    <location>
        <position position="146"/>
    </location>
</feature>
<dbReference type="AlphaFoldDB" id="A0A316Z1C6"/>
<comment type="similarity">
    <text evidence="2">Belongs to the amidase family.</text>
</comment>
<evidence type="ECO:0000256" key="1">
    <source>
        <dbReference type="ARBA" id="ARBA00001311"/>
    </source>
</evidence>
<evidence type="ECO:0000256" key="3">
    <source>
        <dbReference type="ARBA" id="ARBA00012922"/>
    </source>
</evidence>
<dbReference type="Gene3D" id="3.90.1300.10">
    <property type="entry name" value="Amidase signature (AS) domain"/>
    <property type="match status" value="1"/>
</dbReference>
<keyword evidence="9" id="KW-1185">Reference proteome</keyword>
<proteinExistence type="inferred from homology"/>
<dbReference type="Proteomes" id="UP000245946">
    <property type="component" value="Unassembled WGS sequence"/>
</dbReference>
<dbReference type="RefSeq" id="XP_025595037.1">
    <property type="nucleotide sequence ID" value="XM_025740718.1"/>
</dbReference>
<dbReference type="InterPro" id="IPR036928">
    <property type="entry name" value="AS_sf"/>
</dbReference>
<dbReference type="Pfam" id="PF01425">
    <property type="entry name" value="Amidase"/>
    <property type="match status" value="1"/>
</dbReference>
<feature type="binding site" evidence="6">
    <location>
        <position position="120"/>
    </location>
    <ligand>
        <name>substrate</name>
    </ligand>
</feature>
<evidence type="ECO:0000256" key="6">
    <source>
        <dbReference type="PIRSR" id="PIRSR001221-2"/>
    </source>
</evidence>
<keyword evidence="4" id="KW-0378">Hydrolase</keyword>
<dbReference type="SUPFAM" id="SSF75304">
    <property type="entry name" value="Amidase signature (AS) enzymes"/>
    <property type="match status" value="1"/>
</dbReference>
<dbReference type="OrthoDB" id="6428749at2759"/>
<dbReference type="EMBL" id="KZ819309">
    <property type="protein sequence ID" value="PWN94758.1"/>
    <property type="molecule type" value="Genomic_DNA"/>
</dbReference>
<dbReference type="PROSITE" id="PS00571">
    <property type="entry name" value="AMIDASES"/>
    <property type="match status" value="1"/>
</dbReference>
<dbReference type="PANTHER" id="PTHR46072">
    <property type="entry name" value="AMIDASE-RELATED-RELATED"/>
    <property type="match status" value="1"/>
</dbReference>
<dbReference type="GO" id="GO:0004040">
    <property type="term" value="F:amidase activity"/>
    <property type="evidence" value="ECO:0007669"/>
    <property type="project" value="UniProtKB-EC"/>
</dbReference>
<feature type="active site" description="Acyl-ester intermediate" evidence="5">
    <location>
        <position position="170"/>
    </location>
</feature>
<feature type="active site" description="Charge relay system" evidence="5">
    <location>
        <position position="70"/>
    </location>
</feature>
<name>A0A316Z1C6_9BASI</name>
<dbReference type="PIRSF" id="PIRSF001221">
    <property type="entry name" value="Amidase_fungi"/>
    <property type="match status" value="1"/>
</dbReference>
<sequence>MVAGVQNGKWTATELLEAFIRSTRRAQRRTNCVTEVAFDSALQRAAELDAEFEQTGKLSGALHGVPFSLKDCYHLEGTHLTIGFSSWLKNGRSTESAAIVRLAEAHGAVCFVQTNVPQTMIAIDSRNPLFGQTGNPWQPQHVAGGSSGGEAALLAADGSAFGIGSDIGGSLRIPAHFCGIYSLKPSSGRYPNAGNAKYNEGFHSIHVVTGPMTRSLADLELLHRLNMETLHPTEESATLSLRETQLQYGAESLVPAPLRPLWLDALGAAEKRGRPLRFGYFLTDGLSRTSPACIRAVLAAKTALERKHGKHVEFVELQASEVRGAHAMRLFLSIVGCDRFHSSRKHIAPDAVDPAMKLAFLLPSLPSLIRKLFVFIVRYIIRDRAFAYVVERAFKKTAGGLIDAQAENDDFVEHWNVHVWQRHRLDGIVCPVFALPAPLHHGTDEISGAVAPTALFNLLDNPAVTLPVLRVDAQLDAASNSKPSPYWQQANFKDTSKLLAYRMYGSGSPIYSATRMAGLPVGVQVVTQRYEEEKALGLARLLDEALGERGFGPGAFSRAQQAKLQA</sequence>
<dbReference type="GeneID" id="37268264"/>
<comment type="catalytic activity">
    <reaction evidence="1">
        <text>a monocarboxylic acid amide + H2O = a monocarboxylate + NH4(+)</text>
        <dbReference type="Rhea" id="RHEA:12020"/>
        <dbReference type="ChEBI" id="CHEBI:15377"/>
        <dbReference type="ChEBI" id="CHEBI:28938"/>
        <dbReference type="ChEBI" id="CHEBI:35757"/>
        <dbReference type="ChEBI" id="CHEBI:83628"/>
        <dbReference type="EC" id="3.5.1.4"/>
    </reaction>
</comment>
<reference evidence="8 9" key="1">
    <citation type="journal article" date="2018" name="Mol. Biol. Evol.">
        <title>Broad Genomic Sampling Reveals a Smut Pathogenic Ancestry of the Fungal Clade Ustilaginomycotina.</title>
        <authorList>
            <person name="Kijpornyongpan T."/>
            <person name="Mondo S.J."/>
            <person name="Barry K."/>
            <person name="Sandor L."/>
            <person name="Lee J."/>
            <person name="Lipzen A."/>
            <person name="Pangilinan J."/>
            <person name="LaButti K."/>
            <person name="Hainaut M."/>
            <person name="Henrissat B."/>
            <person name="Grigoriev I.V."/>
            <person name="Spatafora J.W."/>
            <person name="Aime M.C."/>
        </authorList>
    </citation>
    <scope>NUCLEOTIDE SEQUENCE [LARGE SCALE GENOMIC DNA]</scope>
    <source>
        <strain evidence="8 9">MCA 4186</strain>
    </source>
</reference>
<feature type="binding site" evidence="6">
    <location>
        <begin position="167"/>
        <end position="170"/>
    </location>
    <ligand>
        <name>substrate</name>
    </ligand>
</feature>
<dbReference type="STRING" id="58919.A0A316Z1C6"/>
<dbReference type="InterPro" id="IPR023631">
    <property type="entry name" value="Amidase_dom"/>
</dbReference>
<dbReference type="PANTHER" id="PTHR46072:SF11">
    <property type="entry name" value="AMIDASE-RELATED"/>
    <property type="match status" value="1"/>
</dbReference>